<dbReference type="AlphaFoldDB" id="A0A0G4HQF1"/>
<gene>
    <name evidence="2" type="ORF">Cvel_7931</name>
</gene>
<dbReference type="Pfam" id="PF10294">
    <property type="entry name" value="Methyltransf_16"/>
    <property type="match status" value="1"/>
</dbReference>
<feature type="compositionally biased region" description="Low complexity" evidence="1">
    <location>
        <begin position="327"/>
        <end position="338"/>
    </location>
</feature>
<evidence type="ECO:0000256" key="1">
    <source>
        <dbReference type="SAM" id="MobiDB-lite"/>
    </source>
</evidence>
<reference evidence="2" key="1">
    <citation type="submission" date="2014-11" db="EMBL/GenBank/DDBJ databases">
        <authorList>
            <person name="Otto D Thomas"/>
            <person name="Naeem Raeece"/>
        </authorList>
    </citation>
    <scope>NUCLEOTIDE SEQUENCE</scope>
</reference>
<accession>A0A0G4HQF1</accession>
<dbReference type="EMBL" id="CDMZ01003468">
    <property type="protein sequence ID" value="CEM46490.1"/>
    <property type="molecule type" value="Genomic_DNA"/>
</dbReference>
<sequence length="359" mass="39351">MSSFDHLANKWYKYEMYAPEYHQLRLLENKWKSSGWQIWPAAFFTAKYLEMKSDAATLEMRGKKVLELGAGCGLVSLVAANLGAKVTATDSGDVLPILQMNCETSSFASVSRPSTKQAQASSASVEGGSSQLVKLGVDAKEIEWGIDIRSEYPRGTYDLILGSDLFCEGETHIPLFLTLLQLFGPTTVGLISHVWRRPDRERHFLDRLSKYFSIHQVAGEEDIKDFAKQQLSSRGVTKGAGLLRRGSSIDVDTLTAAEGDREGDGEPLVVLEIRLKRDWAANIPRLEAETARLLAEAGMVVERGARGGIVSKADQAGLKAALAALRSKSTKESLLSSSFEEEEEKRETPNEQAGAVASH</sequence>
<organism evidence="2">
    <name type="scientific">Chromera velia CCMP2878</name>
    <dbReference type="NCBI Taxonomy" id="1169474"/>
    <lineage>
        <taxon>Eukaryota</taxon>
        <taxon>Sar</taxon>
        <taxon>Alveolata</taxon>
        <taxon>Colpodellida</taxon>
        <taxon>Chromeraceae</taxon>
        <taxon>Chromera</taxon>
    </lineage>
</organism>
<feature type="region of interest" description="Disordered" evidence="1">
    <location>
        <begin position="327"/>
        <end position="359"/>
    </location>
</feature>
<dbReference type="VEuPathDB" id="CryptoDB:Cvel_7931"/>
<protein>
    <submittedName>
        <fullName evidence="2">Uncharacterized protein</fullName>
    </submittedName>
</protein>
<evidence type="ECO:0000313" key="2">
    <source>
        <dbReference type="EMBL" id="CEM46490.1"/>
    </source>
</evidence>
<dbReference type="PANTHER" id="PTHR14614">
    <property type="entry name" value="HEPATOCELLULAR CARCINOMA-ASSOCIATED ANTIGEN"/>
    <property type="match status" value="1"/>
</dbReference>
<dbReference type="InterPro" id="IPR019410">
    <property type="entry name" value="Methyltransf_16"/>
</dbReference>
<dbReference type="PhylomeDB" id="A0A0G4HQF1"/>
<proteinExistence type="predicted"/>
<dbReference type="InterPro" id="IPR029063">
    <property type="entry name" value="SAM-dependent_MTases_sf"/>
</dbReference>
<dbReference type="Gene3D" id="3.40.50.150">
    <property type="entry name" value="Vaccinia Virus protein VP39"/>
    <property type="match status" value="1"/>
</dbReference>
<dbReference type="SUPFAM" id="SSF53335">
    <property type="entry name" value="S-adenosyl-L-methionine-dependent methyltransferases"/>
    <property type="match status" value="1"/>
</dbReference>
<name>A0A0G4HQF1_9ALVE</name>